<reference evidence="1 2" key="1">
    <citation type="journal article" date="2018" name="Nat. Ecol. Evol.">
        <title>Pezizomycetes genomes reveal the molecular basis of ectomycorrhizal truffle lifestyle.</title>
        <authorList>
            <person name="Murat C."/>
            <person name="Payen T."/>
            <person name="Noel B."/>
            <person name="Kuo A."/>
            <person name="Morin E."/>
            <person name="Chen J."/>
            <person name="Kohler A."/>
            <person name="Krizsan K."/>
            <person name="Balestrini R."/>
            <person name="Da Silva C."/>
            <person name="Montanini B."/>
            <person name="Hainaut M."/>
            <person name="Levati E."/>
            <person name="Barry K.W."/>
            <person name="Belfiori B."/>
            <person name="Cichocki N."/>
            <person name="Clum A."/>
            <person name="Dockter R.B."/>
            <person name="Fauchery L."/>
            <person name="Guy J."/>
            <person name="Iotti M."/>
            <person name="Le Tacon F."/>
            <person name="Lindquist E.A."/>
            <person name="Lipzen A."/>
            <person name="Malagnac F."/>
            <person name="Mello A."/>
            <person name="Molinier V."/>
            <person name="Miyauchi S."/>
            <person name="Poulain J."/>
            <person name="Riccioni C."/>
            <person name="Rubini A."/>
            <person name="Sitrit Y."/>
            <person name="Splivallo R."/>
            <person name="Traeger S."/>
            <person name="Wang M."/>
            <person name="Zifcakova L."/>
            <person name="Wipf D."/>
            <person name="Zambonelli A."/>
            <person name="Paolocci F."/>
            <person name="Nowrousian M."/>
            <person name="Ottonello S."/>
            <person name="Baldrian P."/>
            <person name="Spatafora J.W."/>
            <person name="Henrissat B."/>
            <person name="Nagy L.G."/>
            <person name="Aury J.M."/>
            <person name="Wincker P."/>
            <person name="Grigoriev I.V."/>
            <person name="Bonfante P."/>
            <person name="Martin F.M."/>
        </authorList>
    </citation>
    <scope>NUCLEOTIDE SEQUENCE [LARGE SCALE GENOMIC DNA]</scope>
    <source>
        <strain evidence="1 2">RN42</strain>
    </source>
</reference>
<dbReference type="EMBL" id="ML119678">
    <property type="protein sequence ID" value="RPA81614.1"/>
    <property type="molecule type" value="Genomic_DNA"/>
</dbReference>
<evidence type="ECO:0000313" key="1">
    <source>
        <dbReference type="EMBL" id="RPA81614.1"/>
    </source>
</evidence>
<dbReference type="AlphaFoldDB" id="A0A3N4IIZ5"/>
<dbReference type="Proteomes" id="UP000275078">
    <property type="component" value="Unassembled WGS sequence"/>
</dbReference>
<proteinExistence type="predicted"/>
<gene>
    <name evidence="1" type="ORF">BJ508DRAFT_111394</name>
</gene>
<organism evidence="1 2">
    <name type="scientific">Ascobolus immersus RN42</name>
    <dbReference type="NCBI Taxonomy" id="1160509"/>
    <lineage>
        <taxon>Eukaryota</taxon>
        <taxon>Fungi</taxon>
        <taxon>Dikarya</taxon>
        <taxon>Ascomycota</taxon>
        <taxon>Pezizomycotina</taxon>
        <taxon>Pezizomycetes</taxon>
        <taxon>Pezizales</taxon>
        <taxon>Ascobolaceae</taxon>
        <taxon>Ascobolus</taxon>
    </lineage>
</organism>
<keyword evidence="2" id="KW-1185">Reference proteome</keyword>
<sequence length="99" mass="11352">MSLWHSKCCKKGRILRWRILFAAPPTSSRILIVRLVQADCPMRYLQPRMDCLVCIMHVSMVCGYEKVFTFMGRCSPTFSYANIAYSNTAAGFIPYAGFR</sequence>
<name>A0A3N4IIZ5_ASCIM</name>
<protein>
    <submittedName>
        <fullName evidence="1">Uncharacterized protein</fullName>
    </submittedName>
</protein>
<evidence type="ECO:0000313" key="2">
    <source>
        <dbReference type="Proteomes" id="UP000275078"/>
    </source>
</evidence>
<accession>A0A3N4IIZ5</accession>